<dbReference type="RefSeq" id="WP_322518524.1">
    <property type="nucleotide sequence ID" value="NZ_CP139972.1"/>
</dbReference>
<evidence type="ECO:0000313" key="3">
    <source>
        <dbReference type="Proteomes" id="UP001326715"/>
    </source>
</evidence>
<proteinExistence type="predicted"/>
<protein>
    <submittedName>
        <fullName evidence="2">Uncharacterized protein</fullName>
    </submittedName>
</protein>
<organism evidence="2 3">
    <name type="scientific">Chitinophaga sancti</name>
    <dbReference type="NCBI Taxonomy" id="1004"/>
    <lineage>
        <taxon>Bacteria</taxon>
        <taxon>Pseudomonadati</taxon>
        <taxon>Bacteroidota</taxon>
        <taxon>Chitinophagia</taxon>
        <taxon>Chitinophagales</taxon>
        <taxon>Chitinophagaceae</taxon>
        <taxon>Chitinophaga</taxon>
    </lineage>
</organism>
<evidence type="ECO:0000313" key="2">
    <source>
        <dbReference type="EMBL" id="WQG90797.1"/>
    </source>
</evidence>
<feature type="region of interest" description="Disordered" evidence="1">
    <location>
        <begin position="1"/>
        <end position="55"/>
    </location>
</feature>
<dbReference type="Proteomes" id="UP001326715">
    <property type="component" value="Chromosome"/>
</dbReference>
<dbReference type="EMBL" id="CP140154">
    <property type="protein sequence ID" value="WQG90797.1"/>
    <property type="molecule type" value="Genomic_DNA"/>
</dbReference>
<gene>
    <name evidence="2" type="ORF">SR876_04760</name>
</gene>
<name>A0ABZ0XJH2_9BACT</name>
<feature type="compositionally biased region" description="Basic and acidic residues" evidence="1">
    <location>
        <begin position="42"/>
        <end position="52"/>
    </location>
</feature>
<sequence>MNEIILQEAGVIKANEEKTADTRSEDDQDGNGGESNNNGLNEHTESVKEKSSDGLSGTVMLDATVSEQQIEYPTDIKLLNEGRHQLERMIERGCQVAELVMPRMYRRIARKQYLNIAKKRTKANEKYAEVFGNNYNMLNEI</sequence>
<feature type="compositionally biased region" description="Basic and acidic residues" evidence="1">
    <location>
        <begin position="14"/>
        <end position="25"/>
    </location>
</feature>
<accession>A0ABZ0XJH2</accession>
<reference evidence="2 3" key="1">
    <citation type="submission" date="2023-11" db="EMBL/GenBank/DDBJ databases">
        <title>MicrobeMod: A computational toolkit for identifying prokaryotic methylation and restriction-modification with nanopore sequencing.</title>
        <authorList>
            <person name="Crits-Christoph A."/>
            <person name="Kang S.C."/>
            <person name="Lee H."/>
            <person name="Ostrov N."/>
        </authorList>
    </citation>
    <scope>NUCLEOTIDE SEQUENCE [LARGE SCALE GENOMIC DNA]</scope>
    <source>
        <strain evidence="2 3">ATCC 23090</strain>
    </source>
</reference>
<keyword evidence="3" id="KW-1185">Reference proteome</keyword>
<evidence type="ECO:0000256" key="1">
    <source>
        <dbReference type="SAM" id="MobiDB-lite"/>
    </source>
</evidence>